<dbReference type="Gene3D" id="3.30.700.10">
    <property type="entry name" value="Glycoprotein, Type 4 Pilin"/>
    <property type="match status" value="1"/>
</dbReference>
<dbReference type="SUPFAM" id="SSF54523">
    <property type="entry name" value="Pili subunits"/>
    <property type="match status" value="1"/>
</dbReference>
<dbReference type="InterPro" id="IPR045584">
    <property type="entry name" value="Pilin-like"/>
</dbReference>
<evidence type="ECO:0000256" key="1">
    <source>
        <dbReference type="SAM" id="MobiDB-lite"/>
    </source>
</evidence>
<dbReference type="PANTHER" id="PTHR30093">
    <property type="entry name" value="GENERAL SECRETION PATHWAY PROTEIN G"/>
    <property type="match status" value="1"/>
</dbReference>
<keyword evidence="2" id="KW-0812">Transmembrane</keyword>
<evidence type="ECO:0000313" key="3">
    <source>
        <dbReference type="EMBL" id="GAA5482773.1"/>
    </source>
</evidence>
<protein>
    <recommendedName>
        <fullName evidence="5">Prepilin-type N-terminal cleavage/methylation domain-containing protein</fullName>
    </recommendedName>
</protein>
<comment type="caution">
    <text evidence="3">The sequence shown here is derived from an EMBL/GenBank/DDBJ whole genome shotgun (WGS) entry which is preliminary data.</text>
</comment>
<evidence type="ECO:0000313" key="4">
    <source>
        <dbReference type="Proteomes" id="UP001476282"/>
    </source>
</evidence>
<evidence type="ECO:0000256" key="2">
    <source>
        <dbReference type="SAM" id="Phobius"/>
    </source>
</evidence>
<keyword evidence="2" id="KW-0472">Membrane</keyword>
<keyword evidence="4" id="KW-1185">Reference proteome</keyword>
<dbReference type="InterPro" id="IPR012902">
    <property type="entry name" value="N_methyl_site"/>
</dbReference>
<dbReference type="RefSeq" id="WP_353566903.1">
    <property type="nucleotide sequence ID" value="NZ_BAABRI010000010.1"/>
</dbReference>
<keyword evidence="2" id="KW-1133">Transmembrane helix</keyword>
<dbReference type="PANTHER" id="PTHR30093:SF2">
    <property type="entry name" value="TYPE II SECRETION SYSTEM PROTEIN H"/>
    <property type="match status" value="1"/>
</dbReference>
<feature type="transmembrane region" description="Helical" evidence="2">
    <location>
        <begin position="12"/>
        <end position="35"/>
    </location>
</feature>
<dbReference type="Proteomes" id="UP001476282">
    <property type="component" value="Unassembled WGS sequence"/>
</dbReference>
<feature type="region of interest" description="Disordered" evidence="1">
    <location>
        <begin position="227"/>
        <end position="253"/>
    </location>
</feature>
<dbReference type="Pfam" id="PF07963">
    <property type="entry name" value="N_methyl"/>
    <property type="match status" value="1"/>
</dbReference>
<proteinExistence type="predicted"/>
<reference evidence="3 4" key="1">
    <citation type="submission" date="2024-02" db="EMBL/GenBank/DDBJ databases">
        <title>Haloferula sargassicola NBRC 104335.</title>
        <authorList>
            <person name="Ichikawa N."/>
            <person name="Katano-Makiyama Y."/>
            <person name="Hidaka K."/>
        </authorList>
    </citation>
    <scope>NUCLEOTIDE SEQUENCE [LARGE SCALE GENOMIC DNA]</scope>
    <source>
        <strain evidence="3 4">NBRC 104335</strain>
    </source>
</reference>
<name>A0ABP9UMG3_9BACT</name>
<dbReference type="EMBL" id="BAABRI010000010">
    <property type="protein sequence ID" value="GAA5482773.1"/>
    <property type="molecule type" value="Genomic_DNA"/>
</dbReference>
<dbReference type="NCBIfam" id="TIGR02532">
    <property type="entry name" value="IV_pilin_GFxxxE"/>
    <property type="match status" value="1"/>
</dbReference>
<gene>
    <name evidence="3" type="ORF">Hsar01_01997</name>
</gene>
<evidence type="ECO:0008006" key="5">
    <source>
        <dbReference type="Google" id="ProtNLM"/>
    </source>
</evidence>
<accession>A0ABP9UMG3</accession>
<feature type="compositionally biased region" description="Low complexity" evidence="1">
    <location>
        <begin position="235"/>
        <end position="247"/>
    </location>
</feature>
<sequence length="253" mass="27088">MKNNNSRRRGFTLVELLVVIVIIAALAGLSAPMVLRQRKAADRTQAINNAKQVGMYLIEFDQEFGSFPDNTTAQAVKDAMGTKLDLSGNTSNDYFRQIIAYGADNEDIFYTKTPYTRKPDKDISPGKALSQGEVGFGYIMLSAEKGQNSTGNSNRPVLATPLLDAQTNWTFDPGPYGGKAVILRLDNSVEAPPIREDNNMVMIGGGKTLQKNGQGSVWGNVNPVMKAPDTGMGSGSVSTGAGSTTSGDDLELE</sequence>
<organism evidence="3 4">
    <name type="scientific">Haloferula sargassicola</name>
    <dbReference type="NCBI Taxonomy" id="490096"/>
    <lineage>
        <taxon>Bacteria</taxon>
        <taxon>Pseudomonadati</taxon>
        <taxon>Verrucomicrobiota</taxon>
        <taxon>Verrucomicrobiia</taxon>
        <taxon>Verrucomicrobiales</taxon>
        <taxon>Verrucomicrobiaceae</taxon>
        <taxon>Haloferula</taxon>
    </lineage>
</organism>